<sequence>MIMATATFQRTLKYGTGFGGYDPLVYQVQRRLIELGVPLTSSTGGRPDDGQFGTGTQASVKTFQTRAGLPVTGIVDSRTWSALFSSQTVTPATPTTPAVPTDPTPVWLEEKKDNSMIWIISGLVLLFLMMKKK</sequence>
<evidence type="ECO:0000259" key="1">
    <source>
        <dbReference type="Pfam" id="PF01471"/>
    </source>
</evidence>
<evidence type="ECO:0000313" key="2">
    <source>
        <dbReference type="EMBL" id="KAB2929163.1"/>
    </source>
</evidence>
<feature type="domain" description="Peptidoglycan binding-like" evidence="1">
    <location>
        <begin position="23"/>
        <end position="83"/>
    </location>
</feature>
<protein>
    <submittedName>
        <fullName evidence="2">Peptidoglycan-binding protein</fullName>
    </submittedName>
</protein>
<dbReference type="InterPro" id="IPR036366">
    <property type="entry name" value="PGBDSf"/>
</dbReference>
<dbReference type="EMBL" id="WBUI01000036">
    <property type="protein sequence ID" value="KAB2929163.1"/>
    <property type="molecule type" value="Genomic_DNA"/>
</dbReference>
<dbReference type="SUPFAM" id="SSF47090">
    <property type="entry name" value="PGBD-like"/>
    <property type="match status" value="1"/>
</dbReference>
<dbReference type="Gene3D" id="1.10.101.10">
    <property type="entry name" value="PGBD-like superfamily/PGBD"/>
    <property type="match status" value="1"/>
</dbReference>
<dbReference type="Proteomes" id="UP000460298">
    <property type="component" value="Unassembled WGS sequence"/>
</dbReference>
<comment type="caution">
    <text evidence="2">The sequence shown here is derived from an EMBL/GenBank/DDBJ whole genome shotgun (WGS) entry which is preliminary data.</text>
</comment>
<dbReference type="AlphaFoldDB" id="A0A833LWF0"/>
<gene>
    <name evidence="2" type="ORF">F9K24_20785</name>
</gene>
<reference evidence="2 3" key="1">
    <citation type="submission" date="2019-10" db="EMBL/GenBank/DDBJ databases">
        <title>Extracellular Electron Transfer in a Candidatus Methanoperedens spp. Enrichment Culture.</title>
        <authorList>
            <person name="Berger S."/>
            <person name="Rangel Shaw D."/>
            <person name="Berben T."/>
            <person name="In 'T Zandt M."/>
            <person name="Frank J."/>
            <person name="Reimann J."/>
            <person name="Jetten M.S.M."/>
            <person name="Welte C.U."/>
        </authorList>
    </citation>
    <scope>NUCLEOTIDE SEQUENCE [LARGE SCALE GENOMIC DNA]</scope>
    <source>
        <strain evidence="2">SB12</strain>
    </source>
</reference>
<dbReference type="InterPro" id="IPR002477">
    <property type="entry name" value="Peptidoglycan-bd-like"/>
</dbReference>
<organism evidence="2 3">
    <name type="scientific">Leptonema illini</name>
    <dbReference type="NCBI Taxonomy" id="183"/>
    <lineage>
        <taxon>Bacteria</taxon>
        <taxon>Pseudomonadati</taxon>
        <taxon>Spirochaetota</taxon>
        <taxon>Spirochaetia</taxon>
        <taxon>Leptospirales</taxon>
        <taxon>Leptospiraceae</taxon>
        <taxon>Leptonema</taxon>
    </lineage>
</organism>
<name>A0A833LWF0_9LEPT</name>
<dbReference type="Pfam" id="PF01471">
    <property type="entry name" value="PG_binding_1"/>
    <property type="match status" value="1"/>
</dbReference>
<proteinExistence type="predicted"/>
<evidence type="ECO:0000313" key="3">
    <source>
        <dbReference type="Proteomes" id="UP000460298"/>
    </source>
</evidence>
<accession>A0A833LWF0</accession>
<dbReference type="InterPro" id="IPR036365">
    <property type="entry name" value="PGBD-like_sf"/>
</dbReference>